<dbReference type="PANTHER" id="PTHR47165">
    <property type="entry name" value="OS03G0429900 PROTEIN"/>
    <property type="match status" value="1"/>
</dbReference>
<evidence type="ECO:0000256" key="2">
    <source>
        <dbReference type="ARBA" id="ARBA00022723"/>
    </source>
</evidence>
<keyword evidence="8" id="KW-1185">Reference proteome</keyword>
<keyword evidence="2" id="KW-0479">Metal-binding</keyword>
<dbReference type="SUPFAM" id="SSF50249">
    <property type="entry name" value="Nucleic acid-binding proteins"/>
    <property type="match status" value="2"/>
</dbReference>
<accession>A0AAV2GK87</accession>
<evidence type="ECO:0000313" key="7">
    <source>
        <dbReference type="EMBL" id="CAL1410093.1"/>
    </source>
</evidence>
<proteinExistence type="inferred from homology"/>
<evidence type="ECO:0000259" key="6">
    <source>
        <dbReference type="Pfam" id="PF08646"/>
    </source>
</evidence>
<keyword evidence="5" id="KW-0238">DNA-binding</keyword>
<evidence type="ECO:0000256" key="4">
    <source>
        <dbReference type="ARBA" id="ARBA00022833"/>
    </source>
</evidence>
<organism evidence="7 8">
    <name type="scientific">Linum trigynum</name>
    <dbReference type="NCBI Taxonomy" id="586398"/>
    <lineage>
        <taxon>Eukaryota</taxon>
        <taxon>Viridiplantae</taxon>
        <taxon>Streptophyta</taxon>
        <taxon>Embryophyta</taxon>
        <taxon>Tracheophyta</taxon>
        <taxon>Spermatophyta</taxon>
        <taxon>Magnoliopsida</taxon>
        <taxon>eudicotyledons</taxon>
        <taxon>Gunneridae</taxon>
        <taxon>Pentapetalae</taxon>
        <taxon>rosids</taxon>
        <taxon>fabids</taxon>
        <taxon>Malpighiales</taxon>
        <taxon>Linaceae</taxon>
        <taxon>Linum</taxon>
    </lineage>
</organism>
<gene>
    <name evidence="7" type="ORF">LTRI10_LOCUS49538</name>
</gene>
<protein>
    <recommendedName>
        <fullName evidence="6">Replication factor A C-terminal domain-containing protein</fullName>
    </recommendedName>
</protein>
<dbReference type="CDD" id="cd04476">
    <property type="entry name" value="RPA1_DBD_C"/>
    <property type="match status" value="1"/>
</dbReference>
<sequence length="644" mass="70796">MNHVVLSKLAWTDKSPAVKLRLLHTWMAGNPSRPDGFSEYATLWTDELGVLVQGLASKHLSEQLKEVLSVGKIYFVTQFSQREAKKRWAPCSNDRLLHFTSSTTFVLADEDASSFCADSFEFRRFEDLHGIASRAEHLVDAVGRLVSATPVTYFQKQHRSIKKQAVVIENERGASLPVTLWAEFADKLPLAELIQLDGAAPIVVAFTSLNLSLWRGNVGASNTSATRIVIRPTVLEAQSLALHFGYVIGAIGIVPVENDTPEKAATVYHESFKTITELQTIQSTSTMGGRFRCKATITDIDMSRDWCYLGCAVCSKAAIRRDAPFWCEKCDVTVHPHQLKQCFRIRFMVHDGTAFTPFLVLGQTADSLLGVSAASLFAAAPDRGAGYPPEIEELVGKEYIFLLYLPVGQVSDSMDDMVVSSIEKDEQPAFIDRQPHGPQFQKRHSATIATVPQLMPPRSTNYIQHAPSNSSDITVFASPTKRLRDVSPSTSMVDNPVSQEHTEFRAPRPVQTLDMRLSSPLAGINIATPSSSEKKKDKLSDTAHVEPHQLLSRPADIAITVAAGLGNTAIHEKPLPSAALLKDIPPSMMPINPLSHPLAKVKVEKLQYSRKDAKNSKDSDTLPISHLKTKVSKGKGVAKKLFQG</sequence>
<dbReference type="Pfam" id="PF08646">
    <property type="entry name" value="Rep_fac-A_C"/>
    <property type="match status" value="1"/>
</dbReference>
<comment type="similarity">
    <text evidence="1">Belongs to the replication factor A protein 1 family.</text>
</comment>
<dbReference type="InterPro" id="IPR012340">
    <property type="entry name" value="NA-bd_OB-fold"/>
</dbReference>
<reference evidence="7 8" key="1">
    <citation type="submission" date="2024-04" db="EMBL/GenBank/DDBJ databases">
        <authorList>
            <person name="Fracassetti M."/>
        </authorList>
    </citation>
    <scope>NUCLEOTIDE SEQUENCE [LARGE SCALE GENOMIC DNA]</scope>
</reference>
<evidence type="ECO:0000256" key="3">
    <source>
        <dbReference type="ARBA" id="ARBA00022771"/>
    </source>
</evidence>
<keyword evidence="3" id="KW-0863">Zinc-finger</keyword>
<dbReference type="Gene3D" id="2.40.50.140">
    <property type="entry name" value="Nucleic acid-binding proteins"/>
    <property type="match status" value="2"/>
</dbReference>
<evidence type="ECO:0000313" key="8">
    <source>
        <dbReference type="Proteomes" id="UP001497516"/>
    </source>
</evidence>
<dbReference type="InterPro" id="IPR013955">
    <property type="entry name" value="Rep_factor-A_C"/>
</dbReference>
<dbReference type="EMBL" id="OZ034822">
    <property type="protein sequence ID" value="CAL1410093.1"/>
    <property type="molecule type" value="Genomic_DNA"/>
</dbReference>
<dbReference type="AlphaFoldDB" id="A0AAV2GK87"/>
<dbReference type="PANTHER" id="PTHR47165:SF4">
    <property type="entry name" value="OS03G0429900 PROTEIN"/>
    <property type="match status" value="1"/>
</dbReference>
<evidence type="ECO:0000256" key="5">
    <source>
        <dbReference type="ARBA" id="ARBA00023125"/>
    </source>
</evidence>
<dbReference type="InterPro" id="IPR047192">
    <property type="entry name" value="Euk_RPA1_DBD_C"/>
</dbReference>
<dbReference type="GO" id="GO:0003677">
    <property type="term" value="F:DNA binding"/>
    <property type="evidence" value="ECO:0007669"/>
    <property type="project" value="UniProtKB-KW"/>
</dbReference>
<dbReference type="GO" id="GO:0008270">
    <property type="term" value="F:zinc ion binding"/>
    <property type="evidence" value="ECO:0007669"/>
    <property type="project" value="UniProtKB-KW"/>
</dbReference>
<evidence type="ECO:0000256" key="1">
    <source>
        <dbReference type="ARBA" id="ARBA00005690"/>
    </source>
</evidence>
<feature type="domain" description="Replication factor A C-terminal" evidence="6">
    <location>
        <begin position="291"/>
        <end position="401"/>
    </location>
</feature>
<dbReference type="Proteomes" id="UP001497516">
    <property type="component" value="Chromosome 9"/>
</dbReference>
<name>A0AAV2GK87_9ROSI</name>
<keyword evidence="4" id="KW-0862">Zinc</keyword>